<evidence type="ECO:0000256" key="11">
    <source>
        <dbReference type="ARBA" id="ARBA00023319"/>
    </source>
</evidence>
<reference evidence="17" key="1">
    <citation type="submission" date="2025-08" db="UniProtKB">
        <authorList>
            <consortium name="RefSeq"/>
        </authorList>
    </citation>
    <scope>IDENTIFICATION</scope>
    <source>
        <tissue evidence="17">Muscle</tissue>
    </source>
</reference>
<feature type="chain" id="PRO_5034926507" evidence="14">
    <location>
        <begin position="16"/>
        <end position="563"/>
    </location>
</feature>
<keyword evidence="4" id="KW-0430">Lectin</keyword>
<dbReference type="SUPFAM" id="SSF48726">
    <property type="entry name" value="Immunoglobulin"/>
    <property type="match status" value="4"/>
</dbReference>
<dbReference type="InterPro" id="IPR003598">
    <property type="entry name" value="Ig_sub2"/>
</dbReference>
<evidence type="ECO:0000313" key="17">
    <source>
        <dbReference type="RefSeq" id="XP_019489716.1"/>
    </source>
</evidence>
<feature type="transmembrane region" description="Helical" evidence="13">
    <location>
        <begin position="540"/>
        <end position="562"/>
    </location>
</feature>
<keyword evidence="11" id="KW-0393">Immunoglobulin domain</keyword>
<name>A0A8B7QM92_HIPAR</name>
<proteinExistence type="inferred from homology"/>
<dbReference type="GO" id="GO:0030246">
    <property type="term" value="F:carbohydrate binding"/>
    <property type="evidence" value="ECO:0007669"/>
    <property type="project" value="UniProtKB-KW"/>
</dbReference>
<dbReference type="OrthoDB" id="10012075at2759"/>
<dbReference type="GeneID" id="109377737"/>
<dbReference type="InterPro" id="IPR003599">
    <property type="entry name" value="Ig_sub"/>
</dbReference>
<dbReference type="Pfam" id="PF07686">
    <property type="entry name" value="V-set"/>
    <property type="match status" value="1"/>
</dbReference>
<dbReference type="InterPro" id="IPR051036">
    <property type="entry name" value="SIGLEC"/>
</dbReference>
<keyword evidence="9" id="KW-1015">Disulfide bond</keyword>
<keyword evidence="16" id="KW-1185">Reference proteome</keyword>
<dbReference type="InterPro" id="IPR013106">
    <property type="entry name" value="Ig_V-set"/>
</dbReference>
<keyword evidence="10" id="KW-0325">Glycoprotein</keyword>
<dbReference type="AlphaFoldDB" id="A0A8B7QM92"/>
<evidence type="ECO:0000256" key="13">
    <source>
        <dbReference type="SAM" id="Phobius"/>
    </source>
</evidence>
<evidence type="ECO:0000256" key="14">
    <source>
        <dbReference type="SAM" id="SignalP"/>
    </source>
</evidence>
<dbReference type="InterPro" id="IPR003006">
    <property type="entry name" value="Ig/MHC_CS"/>
</dbReference>
<dbReference type="InterPro" id="IPR013783">
    <property type="entry name" value="Ig-like_fold"/>
</dbReference>
<dbReference type="Proteomes" id="UP000694851">
    <property type="component" value="Unplaced"/>
</dbReference>
<keyword evidence="5" id="KW-0677">Repeat</keyword>
<dbReference type="GO" id="GO:0007155">
    <property type="term" value="P:cell adhesion"/>
    <property type="evidence" value="ECO:0007669"/>
    <property type="project" value="UniProtKB-KW"/>
</dbReference>
<evidence type="ECO:0000256" key="4">
    <source>
        <dbReference type="ARBA" id="ARBA00022734"/>
    </source>
</evidence>
<evidence type="ECO:0000256" key="5">
    <source>
        <dbReference type="ARBA" id="ARBA00022737"/>
    </source>
</evidence>
<dbReference type="PANTHER" id="PTHR12035">
    <property type="entry name" value="SIALIC ACID BINDING IMMUNOGLOBULIN-LIKE LECTIN"/>
    <property type="match status" value="1"/>
</dbReference>
<dbReference type="SMART" id="SM00408">
    <property type="entry name" value="IGc2"/>
    <property type="match status" value="1"/>
</dbReference>
<keyword evidence="8 13" id="KW-0472">Membrane</keyword>
<evidence type="ECO:0000256" key="6">
    <source>
        <dbReference type="ARBA" id="ARBA00022889"/>
    </source>
</evidence>
<dbReference type="KEGG" id="hai:109377737"/>
<gene>
    <name evidence="17" type="primary">LOC109377737</name>
</gene>
<dbReference type="RefSeq" id="XP_019489716.1">
    <property type="nucleotide sequence ID" value="XM_019634171.1"/>
</dbReference>
<evidence type="ECO:0000259" key="15">
    <source>
        <dbReference type="PROSITE" id="PS50835"/>
    </source>
</evidence>
<evidence type="ECO:0000256" key="7">
    <source>
        <dbReference type="ARBA" id="ARBA00022989"/>
    </source>
</evidence>
<comment type="similarity">
    <text evidence="12">Belongs to the immunoglobulin superfamily. SIGLEC (sialic acid binding Ig-like lectin) family.</text>
</comment>
<dbReference type="Pfam" id="PF13895">
    <property type="entry name" value="Ig_2"/>
    <property type="match status" value="1"/>
</dbReference>
<feature type="transmembrane region" description="Helical" evidence="13">
    <location>
        <begin position="259"/>
        <end position="284"/>
    </location>
</feature>
<dbReference type="GO" id="GO:0005886">
    <property type="term" value="C:plasma membrane"/>
    <property type="evidence" value="ECO:0007669"/>
    <property type="project" value="TreeGrafter"/>
</dbReference>
<evidence type="ECO:0000256" key="12">
    <source>
        <dbReference type="ARBA" id="ARBA00038361"/>
    </source>
</evidence>
<dbReference type="SMART" id="SM00409">
    <property type="entry name" value="IG"/>
    <property type="match status" value="2"/>
</dbReference>
<comment type="subcellular location">
    <subcellularLocation>
        <location evidence="1">Membrane</location>
        <topology evidence="1">Single-pass type I membrane protein</topology>
    </subcellularLocation>
</comment>
<keyword evidence="3 14" id="KW-0732">Signal</keyword>
<feature type="signal peptide" evidence="14">
    <location>
        <begin position="1"/>
        <end position="15"/>
    </location>
</feature>
<feature type="domain" description="Ig-like" evidence="15">
    <location>
        <begin position="342"/>
        <end position="435"/>
    </location>
</feature>
<evidence type="ECO:0000256" key="3">
    <source>
        <dbReference type="ARBA" id="ARBA00022729"/>
    </source>
</evidence>
<evidence type="ECO:0000256" key="8">
    <source>
        <dbReference type="ARBA" id="ARBA00023136"/>
    </source>
</evidence>
<evidence type="ECO:0000256" key="10">
    <source>
        <dbReference type="ARBA" id="ARBA00023180"/>
    </source>
</evidence>
<dbReference type="PANTHER" id="PTHR12035:SF132">
    <property type="entry name" value="MYELOID CELL SURFACE ANTIGEN CD33"/>
    <property type="match status" value="1"/>
</dbReference>
<dbReference type="InterPro" id="IPR007110">
    <property type="entry name" value="Ig-like_dom"/>
</dbReference>
<keyword evidence="6" id="KW-0130">Cell adhesion</keyword>
<protein>
    <submittedName>
        <fullName evidence="17">Sialic acid-binding Ig-like lectin 6</fullName>
    </submittedName>
</protein>
<dbReference type="FunFam" id="2.60.40.10:FF:000829">
    <property type="entry name" value="Sialic acid-binding Ig-like lectin 8"/>
    <property type="match status" value="1"/>
</dbReference>
<dbReference type="InterPro" id="IPR036179">
    <property type="entry name" value="Ig-like_dom_sf"/>
</dbReference>
<feature type="transmembrane region" description="Helical" evidence="13">
    <location>
        <begin position="291"/>
        <end position="315"/>
    </location>
</feature>
<keyword evidence="2 13" id="KW-0812">Transmembrane</keyword>
<accession>A0A8B7QM92</accession>
<organism evidence="16 17">
    <name type="scientific">Hipposideros armiger</name>
    <name type="common">Great Himalayan leaf-nosed bat</name>
    <dbReference type="NCBI Taxonomy" id="186990"/>
    <lineage>
        <taxon>Eukaryota</taxon>
        <taxon>Metazoa</taxon>
        <taxon>Chordata</taxon>
        <taxon>Craniata</taxon>
        <taxon>Vertebrata</taxon>
        <taxon>Euteleostomi</taxon>
        <taxon>Mammalia</taxon>
        <taxon>Eutheria</taxon>
        <taxon>Laurasiatheria</taxon>
        <taxon>Chiroptera</taxon>
        <taxon>Yinpterochiroptera</taxon>
        <taxon>Rhinolophoidea</taxon>
        <taxon>Hipposideridae</taxon>
        <taxon>Hipposideros</taxon>
    </lineage>
</organism>
<dbReference type="PROSITE" id="PS00290">
    <property type="entry name" value="IG_MHC"/>
    <property type="match status" value="1"/>
</dbReference>
<dbReference type="GO" id="GO:0033691">
    <property type="term" value="F:sialic acid binding"/>
    <property type="evidence" value="ECO:0007669"/>
    <property type="project" value="TreeGrafter"/>
</dbReference>
<evidence type="ECO:0000256" key="9">
    <source>
        <dbReference type="ARBA" id="ARBA00023157"/>
    </source>
</evidence>
<evidence type="ECO:0000313" key="16">
    <source>
        <dbReference type="Proteomes" id="UP000694851"/>
    </source>
</evidence>
<dbReference type="PROSITE" id="PS50835">
    <property type="entry name" value="IG_LIKE"/>
    <property type="match status" value="1"/>
</dbReference>
<keyword evidence="7 13" id="KW-1133">Transmembrane helix</keyword>
<dbReference type="Gene3D" id="2.60.40.10">
    <property type="entry name" value="Immunoglobulins"/>
    <property type="match status" value="4"/>
</dbReference>
<evidence type="ECO:0000256" key="2">
    <source>
        <dbReference type="ARBA" id="ARBA00022692"/>
    </source>
</evidence>
<evidence type="ECO:0000256" key="1">
    <source>
        <dbReference type="ARBA" id="ARBA00004479"/>
    </source>
</evidence>
<sequence length="563" mass="61232">MLPLLLPLLWAGSLAEDKGYRLTVQESVTVQEGLCVFVPCTVIYPPENWRDSTPFHGYWFREGANVHQDAPVATNNPGRKVQEETQGRFHLLGDPQNSNCSLDIRDAKRTDDGKYFFRMGGRKLSWSYTSNLLSVHVTPLTHRPHILIPGTLESGRPRNLTCSVPWACERGIHPIFSLTSAALTSINPNNHLSSVISLVPRPQDHGSNLTCQVKFPASGVTVERTVQLNVTYSAQNLTITVFQGNGTVPLGKSGPRAEVVLVAIGEVAVKTLLLLLCLIVLIPYREIRAQVVLVAIGEVAVKSLLLLLCLIVLMAPSARLTLITEHVILLCENLLCLAYGGPGFDFLSISLEMKFVRNGSSLPVLKGDSLRLVCVADSNPPATLSWAQGSQTLSPSQPSDPGVLELPRVESEHEGEFTCRAQHPRGSLSISLHLSVHYPPQLLGPSCSWEEEGLHCSCSSRAQPAPSVRWQLGERLLEGNLSNASFKVTFSSEGPWANSSLSLREQLCSSLGLRCEAENVHGKQTVNILLLPGRPGLRTCMVQGAVMGAGVTALLTLCLIFFV</sequence>